<dbReference type="Proteomes" id="UP000299102">
    <property type="component" value="Unassembled WGS sequence"/>
</dbReference>
<name>A0A4C1YKV5_EUMVA</name>
<dbReference type="EMBL" id="BGZK01001258">
    <property type="protein sequence ID" value="GBP75700.1"/>
    <property type="molecule type" value="Genomic_DNA"/>
</dbReference>
<comment type="caution">
    <text evidence="2">The sequence shown here is derived from an EMBL/GenBank/DDBJ whole genome shotgun (WGS) entry which is preliminary data.</text>
</comment>
<gene>
    <name evidence="2" type="ORF">EVAR_98550_1</name>
</gene>
<keyword evidence="3" id="KW-1185">Reference proteome</keyword>
<evidence type="ECO:0000256" key="1">
    <source>
        <dbReference type="SAM" id="MobiDB-lite"/>
    </source>
</evidence>
<accession>A0A4C1YKV5</accession>
<evidence type="ECO:0000313" key="2">
    <source>
        <dbReference type="EMBL" id="GBP75700.1"/>
    </source>
</evidence>
<sequence length="301" mass="33239">MVLSCFNENVGIVTCAGAQTQRTTGATGRRGVRKSFVDLAESGRRACTSAPFHSRDHLLDYHTTCLVFIVEESYNGLAFLAAIGPRPSAYCSLVDLNTRTCTVQMVAPTYTNDSRQNTFQRRRRLVYHLMHLDDKRTQLSKVCSSALLLVAMIRGDLPRFQRGYNEIKRKDMKLKYSKVWSVQVAVELKVHDLICASRVIEPATTACRPLGAPEHLMTINTYKHVHNADDPDSGELTHSISVSATIAQIADGPRRGAIRIKSEAALATANRVDAPGPTGLRPQTTSTEPTPAHPLLSRLRE</sequence>
<feature type="region of interest" description="Disordered" evidence="1">
    <location>
        <begin position="269"/>
        <end position="301"/>
    </location>
</feature>
<evidence type="ECO:0000313" key="3">
    <source>
        <dbReference type="Proteomes" id="UP000299102"/>
    </source>
</evidence>
<proteinExistence type="predicted"/>
<protein>
    <submittedName>
        <fullName evidence="2">Uncharacterized protein</fullName>
    </submittedName>
</protein>
<reference evidence="2 3" key="1">
    <citation type="journal article" date="2019" name="Commun. Biol.">
        <title>The bagworm genome reveals a unique fibroin gene that provides high tensile strength.</title>
        <authorList>
            <person name="Kono N."/>
            <person name="Nakamura H."/>
            <person name="Ohtoshi R."/>
            <person name="Tomita M."/>
            <person name="Numata K."/>
            <person name="Arakawa K."/>
        </authorList>
    </citation>
    <scope>NUCLEOTIDE SEQUENCE [LARGE SCALE GENOMIC DNA]</scope>
</reference>
<dbReference type="AlphaFoldDB" id="A0A4C1YKV5"/>
<organism evidence="2 3">
    <name type="scientific">Eumeta variegata</name>
    <name type="common">Bagworm moth</name>
    <name type="synonym">Eumeta japonica</name>
    <dbReference type="NCBI Taxonomy" id="151549"/>
    <lineage>
        <taxon>Eukaryota</taxon>
        <taxon>Metazoa</taxon>
        <taxon>Ecdysozoa</taxon>
        <taxon>Arthropoda</taxon>
        <taxon>Hexapoda</taxon>
        <taxon>Insecta</taxon>
        <taxon>Pterygota</taxon>
        <taxon>Neoptera</taxon>
        <taxon>Endopterygota</taxon>
        <taxon>Lepidoptera</taxon>
        <taxon>Glossata</taxon>
        <taxon>Ditrysia</taxon>
        <taxon>Tineoidea</taxon>
        <taxon>Psychidae</taxon>
        <taxon>Oiketicinae</taxon>
        <taxon>Eumeta</taxon>
    </lineage>
</organism>